<dbReference type="KEGG" id="pyg:AWM70_08735"/>
<dbReference type="AlphaFoldDB" id="A0A1B1MZR3"/>
<evidence type="ECO:0000256" key="1">
    <source>
        <dbReference type="SAM" id="MobiDB-lite"/>
    </source>
</evidence>
<dbReference type="EMBL" id="CP014167">
    <property type="protein sequence ID" value="ANS74661.1"/>
    <property type="molecule type" value="Genomic_DNA"/>
</dbReference>
<keyword evidence="3" id="KW-1185">Reference proteome</keyword>
<accession>A0A1B1MZR3</accession>
<dbReference type="Proteomes" id="UP000092573">
    <property type="component" value="Chromosome"/>
</dbReference>
<evidence type="ECO:0000313" key="3">
    <source>
        <dbReference type="Proteomes" id="UP000092573"/>
    </source>
</evidence>
<dbReference type="Pfam" id="PF14395">
    <property type="entry name" value="COOH-NH2_lig"/>
    <property type="match status" value="1"/>
</dbReference>
<protein>
    <recommendedName>
        <fullName evidence="4">Phage phiEco32-like COOH-NH2 ligase-type 2</fullName>
    </recommendedName>
</protein>
<reference evidence="2 3" key="1">
    <citation type="submission" date="2016-01" db="EMBL/GenBank/DDBJ databases">
        <title>Complete Genome Sequence of Paenibacillus yonginensis DCY84, a novel Plant Growth-Promoting Bacteria with Elicitation of Induced Systemic Resistance.</title>
        <authorList>
            <person name="Kim Y.J."/>
            <person name="Yang D.C."/>
            <person name="Sukweenadhi J."/>
        </authorList>
    </citation>
    <scope>NUCLEOTIDE SEQUENCE [LARGE SCALE GENOMIC DNA]</scope>
    <source>
        <strain evidence="2 3">DCY84</strain>
    </source>
</reference>
<sequence length="544" mass="58419">MSRYSDQQLHHPIEIYVGEGPEADRFVRRLNKELLRLMAEAGQAGEQEPERGQERSREKDQELQQARRHKPAELSGWLAAGLKPLPEGAAPLRMNSGAQAFAARSAAAAARRLSLAGLVPARQGKRRDGYRRRFEVTVFGVRAVHTAEVGGVGAGSSLGANAGAAGGVGVGQEESSQPDSPWHRRLEKLAVKALYTQGLDFGQVTLEAGDAGWEIARMTACPAFRTPEAARAFAAAVLETAEGWRAEAERGAERLVNGRSAGAVGQAEDPELFGSGSGDLLLGMDPEFLLFDPGAGKIIPASRFLSRTGAAGCDSVWIRGRRRFPLAELRPDPAGEPKAALRQLMGAMREAARQIGDAPLAWLAGGLPQPGLPLGGHLHFSGVVLTPQLLRALDHFLALPVALLEDSRSASRRPRYGCLGDFRRQSHGGFEYRTLPSFLVSPVVTKGTVALALLVASVYKSGALPEVPPLPASALEAFYTGDRTALRPFALRALEQAEALPSFSSYQLYIDPMFKAVRSGRTWDESVDIRKAWKLAGNPPGQRA</sequence>
<organism evidence="2 3">
    <name type="scientific">Paenibacillus yonginensis</name>
    <dbReference type="NCBI Taxonomy" id="1462996"/>
    <lineage>
        <taxon>Bacteria</taxon>
        <taxon>Bacillati</taxon>
        <taxon>Bacillota</taxon>
        <taxon>Bacilli</taxon>
        <taxon>Bacillales</taxon>
        <taxon>Paenibacillaceae</taxon>
        <taxon>Paenibacillus</taxon>
    </lineage>
</organism>
<name>A0A1B1MZR3_9BACL</name>
<feature type="region of interest" description="Disordered" evidence="1">
    <location>
        <begin position="40"/>
        <end position="71"/>
    </location>
</feature>
<dbReference type="InterPro" id="IPR025681">
    <property type="entry name" value="COOH-NH2_lig"/>
</dbReference>
<feature type="compositionally biased region" description="Basic and acidic residues" evidence="1">
    <location>
        <begin position="48"/>
        <end position="62"/>
    </location>
</feature>
<dbReference type="STRING" id="1462996.AWM70_08735"/>
<evidence type="ECO:0008006" key="4">
    <source>
        <dbReference type="Google" id="ProtNLM"/>
    </source>
</evidence>
<proteinExistence type="predicted"/>
<gene>
    <name evidence="2" type="ORF">AWM70_08735</name>
</gene>
<evidence type="ECO:0000313" key="2">
    <source>
        <dbReference type="EMBL" id="ANS74661.1"/>
    </source>
</evidence>